<name>A0A1Y1X4X3_9FUNG</name>
<comment type="caution">
    <text evidence="3">The sequence shown here is derived from an EMBL/GenBank/DDBJ whole genome shotgun (WGS) entry which is preliminary data.</text>
</comment>
<keyword evidence="4" id="KW-1185">Reference proteome</keyword>
<gene>
    <name evidence="3" type="ORF">BCR32DRAFT_327612</name>
</gene>
<evidence type="ECO:0000256" key="1">
    <source>
        <dbReference type="SAM" id="MobiDB-lite"/>
    </source>
</evidence>
<feature type="compositionally biased region" description="Low complexity" evidence="1">
    <location>
        <begin position="165"/>
        <end position="187"/>
    </location>
</feature>
<evidence type="ECO:0000313" key="3">
    <source>
        <dbReference type="EMBL" id="ORX80695.1"/>
    </source>
</evidence>
<dbReference type="AlphaFoldDB" id="A0A1Y1X4X3"/>
<keyword evidence="2" id="KW-0732">Signal</keyword>
<protein>
    <submittedName>
        <fullName evidence="3">Uncharacterized protein</fullName>
    </submittedName>
</protein>
<feature type="region of interest" description="Disordered" evidence="1">
    <location>
        <begin position="163"/>
        <end position="187"/>
    </location>
</feature>
<feature type="signal peptide" evidence="2">
    <location>
        <begin position="1"/>
        <end position="18"/>
    </location>
</feature>
<organism evidence="3 4">
    <name type="scientific">Anaeromyces robustus</name>
    <dbReference type="NCBI Taxonomy" id="1754192"/>
    <lineage>
        <taxon>Eukaryota</taxon>
        <taxon>Fungi</taxon>
        <taxon>Fungi incertae sedis</taxon>
        <taxon>Chytridiomycota</taxon>
        <taxon>Chytridiomycota incertae sedis</taxon>
        <taxon>Neocallimastigomycetes</taxon>
        <taxon>Neocallimastigales</taxon>
        <taxon>Neocallimastigaceae</taxon>
        <taxon>Anaeromyces</taxon>
    </lineage>
</organism>
<sequence>MRFSSVALTLLAVSSVFGAVAIDGKCKEEDAKYSKCNDYQAKGFAKASQSKDCQKYYKDALKVAPSCKKSLSKEQQKEYLAEVKASKAYSIIYNSKDENGKDCPLVKHKNMKSAKETTKSQKCTDDAFEAYELLADANKNGATVSDADKERDDDILKVLKKNGKKSSTTTTKKSKSSSSTTTTAAAATTAAPVATTTAIAGAVTTGLPVANNTLAAPGVTTGVPAPATTTAAANVVTSDASSLKKISFTAMVVSVAAFLL</sequence>
<proteinExistence type="predicted"/>
<dbReference type="EMBL" id="MCFG01000138">
    <property type="protein sequence ID" value="ORX80695.1"/>
    <property type="molecule type" value="Genomic_DNA"/>
</dbReference>
<reference evidence="3 4" key="1">
    <citation type="submission" date="2016-08" db="EMBL/GenBank/DDBJ databases">
        <title>A Parts List for Fungal Cellulosomes Revealed by Comparative Genomics.</title>
        <authorList>
            <consortium name="DOE Joint Genome Institute"/>
            <person name="Haitjema C.H."/>
            <person name="Gilmore S.P."/>
            <person name="Henske J.K."/>
            <person name="Solomon K.V."/>
            <person name="De Groot R."/>
            <person name="Kuo A."/>
            <person name="Mondo S.J."/>
            <person name="Salamov A.A."/>
            <person name="Labutti K."/>
            <person name="Zhao Z."/>
            <person name="Chiniquy J."/>
            <person name="Barry K."/>
            <person name="Brewer H.M."/>
            <person name="Purvine S.O."/>
            <person name="Wright A.T."/>
            <person name="Boxma B."/>
            <person name="Van Alen T."/>
            <person name="Hackstein J.H."/>
            <person name="Baker S.E."/>
            <person name="Grigoriev I.V."/>
            <person name="O'Malley M.A."/>
        </authorList>
    </citation>
    <scope>NUCLEOTIDE SEQUENCE [LARGE SCALE GENOMIC DNA]</scope>
    <source>
        <strain evidence="3 4">S4</strain>
    </source>
</reference>
<reference evidence="3 4" key="2">
    <citation type="submission" date="2016-08" db="EMBL/GenBank/DDBJ databases">
        <title>Pervasive Adenine N6-methylation of Active Genes in Fungi.</title>
        <authorList>
            <consortium name="DOE Joint Genome Institute"/>
            <person name="Mondo S.J."/>
            <person name="Dannebaum R.O."/>
            <person name="Kuo R.C."/>
            <person name="Labutti K."/>
            <person name="Haridas S."/>
            <person name="Kuo A."/>
            <person name="Salamov A."/>
            <person name="Ahrendt S.R."/>
            <person name="Lipzen A."/>
            <person name="Sullivan W."/>
            <person name="Andreopoulos W.B."/>
            <person name="Clum A."/>
            <person name="Lindquist E."/>
            <person name="Daum C."/>
            <person name="Ramamoorthy G.K."/>
            <person name="Gryganskyi A."/>
            <person name="Culley D."/>
            <person name="Magnuson J.K."/>
            <person name="James T.Y."/>
            <person name="O'Malley M.A."/>
            <person name="Stajich J.E."/>
            <person name="Spatafora J.W."/>
            <person name="Visel A."/>
            <person name="Grigoriev I.V."/>
        </authorList>
    </citation>
    <scope>NUCLEOTIDE SEQUENCE [LARGE SCALE GENOMIC DNA]</scope>
    <source>
        <strain evidence="3 4">S4</strain>
    </source>
</reference>
<evidence type="ECO:0000313" key="4">
    <source>
        <dbReference type="Proteomes" id="UP000193944"/>
    </source>
</evidence>
<feature type="chain" id="PRO_5013163894" evidence="2">
    <location>
        <begin position="19"/>
        <end position="260"/>
    </location>
</feature>
<evidence type="ECO:0000256" key="2">
    <source>
        <dbReference type="SAM" id="SignalP"/>
    </source>
</evidence>
<dbReference type="Proteomes" id="UP000193944">
    <property type="component" value="Unassembled WGS sequence"/>
</dbReference>
<accession>A0A1Y1X4X3</accession>